<name>A0A9P3FJS0_9PEZI</name>
<organism evidence="2 3">
    <name type="scientific">Cercospora kikuchii</name>
    <dbReference type="NCBI Taxonomy" id="84275"/>
    <lineage>
        <taxon>Eukaryota</taxon>
        <taxon>Fungi</taxon>
        <taxon>Dikarya</taxon>
        <taxon>Ascomycota</taxon>
        <taxon>Pezizomycotina</taxon>
        <taxon>Dothideomycetes</taxon>
        <taxon>Dothideomycetidae</taxon>
        <taxon>Mycosphaerellales</taxon>
        <taxon>Mycosphaerellaceae</taxon>
        <taxon>Cercospora</taxon>
    </lineage>
</organism>
<keyword evidence="3" id="KW-1185">Reference proteome</keyword>
<accession>A0A9P3FJS0</accession>
<dbReference type="RefSeq" id="XP_044660356.1">
    <property type="nucleotide sequence ID" value="XM_044804421.1"/>
</dbReference>
<dbReference type="EMBL" id="BOLY01000006">
    <property type="protein sequence ID" value="GIZ45869.1"/>
    <property type="molecule type" value="Genomic_DNA"/>
</dbReference>
<dbReference type="Proteomes" id="UP000825890">
    <property type="component" value="Unassembled WGS sequence"/>
</dbReference>
<keyword evidence="1" id="KW-0732">Signal</keyword>
<feature type="signal peptide" evidence="1">
    <location>
        <begin position="1"/>
        <end position="23"/>
    </location>
</feature>
<gene>
    <name evidence="2" type="ORF">CKM354_000901700</name>
</gene>
<dbReference type="OrthoDB" id="5365129at2759"/>
<comment type="caution">
    <text evidence="2">The sequence shown here is derived from an EMBL/GenBank/DDBJ whole genome shotgun (WGS) entry which is preliminary data.</text>
</comment>
<reference evidence="2 3" key="1">
    <citation type="submission" date="2021-01" db="EMBL/GenBank/DDBJ databases">
        <title>Cercospora kikuchii MAFF 305040 whole genome shotgun sequence.</title>
        <authorList>
            <person name="Kashiwa T."/>
            <person name="Suzuki T."/>
        </authorList>
    </citation>
    <scope>NUCLEOTIDE SEQUENCE [LARGE SCALE GENOMIC DNA]</scope>
    <source>
        <strain evidence="2 3">MAFF 305040</strain>
    </source>
</reference>
<dbReference type="GeneID" id="68294592"/>
<evidence type="ECO:0000256" key="1">
    <source>
        <dbReference type="SAM" id="SignalP"/>
    </source>
</evidence>
<dbReference type="AlphaFoldDB" id="A0A9P3FJS0"/>
<evidence type="ECO:0000313" key="3">
    <source>
        <dbReference type="Proteomes" id="UP000825890"/>
    </source>
</evidence>
<evidence type="ECO:0000313" key="2">
    <source>
        <dbReference type="EMBL" id="GIZ45869.1"/>
    </source>
</evidence>
<proteinExistence type="predicted"/>
<sequence length="352" mass="37274">MAPIMAPNMALSILCLLPSLTFGLSTDDKVATSLDRRQVGAIEALGAIGTGLGIIDFIKSNFAPEAEPEGTIVTIKAGRSDPGDNPNDLNGTISAAFGYNSGNQFIGQSSGTFVDNGGVAKVVIDQRVSGQQATFVSLAAGNDGICISWIAVGFVDDTEGGAWTGDIGKECGQRWTFGKESAGTIPNGGGEYVPHCTWLDSDFTDGTMSASMKFRTRAYGADVRATLEGGRACQSTIFGRDEGPIGAQPAKRDVPERPQWLVDELVISSIPGQTAEELCSSETSWGEDFIGVDGKFCDMGIKQLIPLCSEQDVDGCIDIAEADKTLSRRSSVARRQLKIAHKTYKKVTRVSL</sequence>
<feature type="chain" id="PRO_5040192968" evidence="1">
    <location>
        <begin position="24"/>
        <end position="352"/>
    </location>
</feature>
<protein>
    <submittedName>
        <fullName evidence="2">Uncharacterized protein</fullName>
    </submittedName>
</protein>